<dbReference type="InterPro" id="IPR008471">
    <property type="entry name" value="MnmC-like_methylTransf"/>
</dbReference>
<comment type="caution">
    <text evidence="2">The sequence shown here is derived from an EMBL/GenBank/DDBJ whole genome shotgun (WGS) entry which is preliminary data.</text>
</comment>
<keyword evidence="2" id="KW-0808">Transferase</keyword>
<dbReference type="Proteomes" id="UP000298264">
    <property type="component" value="Unassembled WGS sequence"/>
</dbReference>
<dbReference type="InterPro" id="IPR047785">
    <property type="entry name" value="tRNA_MNMC2"/>
</dbReference>
<organism evidence="2 3">
    <name type="scientific">Leptospira ilyithenensis</name>
    <dbReference type="NCBI Taxonomy" id="2484901"/>
    <lineage>
        <taxon>Bacteria</taxon>
        <taxon>Pseudomonadati</taxon>
        <taxon>Spirochaetota</taxon>
        <taxon>Spirochaetia</taxon>
        <taxon>Leptospirales</taxon>
        <taxon>Leptospiraceae</taxon>
        <taxon>Leptospira</taxon>
    </lineage>
</organism>
<accession>A0A4R9LNF1</accession>
<feature type="domain" description="MnmC-like methyltransferase" evidence="1">
    <location>
        <begin position="157"/>
        <end position="250"/>
    </location>
</feature>
<keyword evidence="2" id="KW-0489">Methyltransferase</keyword>
<dbReference type="GO" id="GO:0004808">
    <property type="term" value="F:tRNA (5-methylaminomethyl-2-thiouridylate)(34)-methyltransferase activity"/>
    <property type="evidence" value="ECO:0007669"/>
    <property type="project" value="InterPro"/>
</dbReference>
<dbReference type="PANTHER" id="PTHR39963">
    <property type="entry name" value="SLL0983 PROTEIN"/>
    <property type="match status" value="1"/>
</dbReference>
<sequence>MYRFPIGKFRPLTEVFFENEVPISERFGDVYFSKQGGTEESAYVFFEGNRIQKKWKETNSTDNSSFTIGELGFGTGLNYFISLENWKKETCPPNVSFYSLEKFPLESSTLKIMKNHFPEIPTWEIDLLDSYEKVLKNDKDTSGSNIWTWSVSHPSHKTRFDLHVYFSDVLATLGDWKETIDAWYLDGFSPAKNPEMWTAEVFQKIRNLSREGTSFATFTAAGFVRRNLESVGFQVKKQTGFGRKREMLVGGI</sequence>
<protein>
    <submittedName>
        <fullName evidence="2">S-adenosyl-L-methionine-dependent methyltransferase</fullName>
    </submittedName>
</protein>
<evidence type="ECO:0000313" key="3">
    <source>
        <dbReference type="Proteomes" id="UP000298264"/>
    </source>
</evidence>
<proteinExistence type="predicted"/>
<dbReference type="InterPro" id="IPR029063">
    <property type="entry name" value="SAM-dependent_MTases_sf"/>
</dbReference>
<reference evidence="2" key="1">
    <citation type="journal article" date="2019" name="PLoS Negl. Trop. Dis.">
        <title>Revisiting the worldwide diversity of Leptospira species in the environment.</title>
        <authorList>
            <person name="Vincent A.T."/>
            <person name="Schiettekatte O."/>
            <person name="Bourhy P."/>
            <person name="Veyrier F.J."/>
            <person name="Picardeau M."/>
        </authorList>
    </citation>
    <scope>NUCLEOTIDE SEQUENCE [LARGE SCALE GENOMIC DNA]</scope>
    <source>
        <strain evidence="2">201400974</strain>
    </source>
</reference>
<keyword evidence="3" id="KW-1185">Reference proteome</keyword>
<dbReference type="Gene3D" id="3.40.50.150">
    <property type="entry name" value="Vaccinia Virus protein VP39"/>
    <property type="match status" value="1"/>
</dbReference>
<dbReference type="AlphaFoldDB" id="A0A4R9LNF1"/>
<dbReference type="GO" id="GO:0016645">
    <property type="term" value="F:oxidoreductase activity, acting on the CH-NH group of donors"/>
    <property type="evidence" value="ECO:0007669"/>
    <property type="project" value="InterPro"/>
</dbReference>
<dbReference type="NCBIfam" id="NF033855">
    <property type="entry name" value="tRNA_MNMC2"/>
    <property type="match status" value="1"/>
</dbReference>
<dbReference type="GO" id="GO:0032259">
    <property type="term" value="P:methylation"/>
    <property type="evidence" value="ECO:0007669"/>
    <property type="project" value="UniProtKB-KW"/>
</dbReference>
<evidence type="ECO:0000259" key="1">
    <source>
        <dbReference type="Pfam" id="PF05430"/>
    </source>
</evidence>
<dbReference type="EMBL" id="RQHV01000043">
    <property type="protein sequence ID" value="TGN10349.1"/>
    <property type="molecule type" value="Genomic_DNA"/>
</dbReference>
<evidence type="ECO:0000313" key="2">
    <source>
        <dbReference type="EMBL" id="TGN10349.1"/>
    </source>
</evidence>
<gene>
    <name evidence="2" type="ORF">EHS11_08580</name>
</gene>
<dbReference type="Pfam" id="PF05430">
    <property type="entry name" value="Methyltransf_30"/>
    <property type="match status" value="1"/>
</dbReference>
<dbReference type="OrthoDB" id="9786494at2"/>
<name>A0A4R9LNF1_9LEPT</name>
<dbReference type="PANTHER" id="PTHR39963:SF1">
    <property type="entry name" value="MNMC-LIKE METHYLTRANSFERASE DOMAIN-CONTAINING PROTEIN"/>
    <property type="match status" value="1"/>
</dbReference>